<dbReference type="InterPro" id="IPR025662">
    <property type="entry name" value="Sigma_54_int_dom_ATP-bd_1"/>
</dbReference>
<dbReference type="Pfam" id="PF00158">
    <property type="entry name" value="Sigma54_activat"/>
    <property type="match status" value="1"/>
</dbReference>
<dbReference type="SUPFAM" id="SSF52172">
    <property type="entry name" value="CheY-like"/>
    <property type="match status" value="1"/>
</dbReference>
<evidence type="ECO:0000256" key="8">
    <source>
        <dbReference type="ARBA" id="ARBA00023012"/>
    </source>
</evidence>
<dbReference type="InterPro" id="IPR003593">
    <property type="entry name" value="AAA+_ATPase"/>
</dbReference>
<comment type="subcellular location">
    <subcellularLocation>
        <location evidence="1">Cytoplasm</location>
    </subcellularLocation>
</comment>
<evidence type="ECO:0000256" key="12">
    <source>
        <dbReference type="ARBA" id="ARBA00023163"/>
    </source>
</evidence>
<dbReference type="SUPFAM" id="SSF52540">
    <property type="entry name" value="P-loop containing nucleoside triphosphate hydrolases"/>
    <property type="match status" value="1"/>
</dbReference>
<dbReference type="PANTHER" id="PTHR32071">
    <property type="entry name" value="TRANSCRIPTIONAL REGULATORY PROTEIN"/>
    <property type="match status" value="1"/>
</dbReference>
<dbReference type="Pfam" id="PF00072">
    <property type="entry name" value="Response_reg"/>
    <property type="match status" value="1"/>
</dbReference>
<dbReference type="GO" id="GO:0005737">
    <property type="term" value="C:cytoplasm"/>
    <property type="evidence" value="ECO:0007669"/>
    <property type="project" value="UniProtKB-SubCell"/>
</dbReference>
<comment type="caution">
    <text evidence="19">The sequence shown here is derived from an EMBL/GenBank/DDBJ whole genome shotgun (WGS) entry which is preliminary data.</text>
</comment>
<dbReference type="Pfam" id="PF02954">
    <property type="entry name" value="HTH_8"/>
    <property type="match status" value="1"/>
</dbReference>
<keyword evidence="13" id="KW-0535">Nitrogen fixation</keyword>
<keyword evidence="5 16" id="KW-0597">Phosphoprotein</keyword>
<dbReference type="SMART" id="SM00448">
    <property type="entry name" value="REC"/>
    <property type="match status" value="1"/>
</dbReference>
<dbReference type="Proteomes" id="UP000321083">
    <property type="component" value="Unassembled WGS sequence"/>
</dbReference>
<dbReference type="PROSITE" id="PS50045">
    <property type="entry name" value="SIGMA54_INTERACT_4"/>
    <property type="match status" value="1"/>
</dbReference>
<dbReference type="InterPro" id="IPR027417">
    <property type="entry name" value="P-loop_NTPase"/>
</dbReference>
<evidence type="ECO:0000259" key="17">
    <source>
        <dbReference type="PROSITE" id="PS50045"/>
    </source>
</evidence>
<proteinExistence type="predicted"/>
<feature type="domain" description="Response regulatory" evidence="18">
    <location>
        <begin position="3"/>
        <end position="117"/>
    </location>
</feature>
<feature type="modified residue" description="4-aspartylphosphate" evidence="16">
    <location>
        <position position="52"/>
    </location>
</feature>
<evidence type="ECO:0000256" key="11">
    <source>
        <dbReference type="ARBA" id="ARBA00023159"/>
    </source>
</evidence>
<evidence type="ECO:0000313" key="19">
    <source>
        <dbReference type="EMBL" id="TWW09508.1"/>
    </source>
</evidence>
<reference evidence="19 20" key="2">
    <citation type="submission" date="2019-08" db="EMBL/GenBank/DDBJ databases">
        <authorList>
            <person name="Henke P."/>
        </authorList>
    </citation>
    <scope>NUCLEOTIDE SEQUENCE [LARGE SCALE GENOMIC DNA]</scope>
    <source>
        <strain evidence="19">Phe10_nw2017</strain>
    </source>
</reference>
<dbReference type="GO" id="GO:0043565">
    <property type="term" value="F:sequence-specific DNA binding"/>
    <property type="evidence" value="ECO:0007669"/>
    <property type="project" value="InterPro"/>
</dbReference>
<dbReference type="GO" id="GO:0006355">
    <property type="term" value="P:regulation of DNA-templated transcription"/>
    <property type="evidence" value="ECO:0007669"/>
    <property type="project" value="InterPro"/>
</dbReference>
<evidence type="ECO:0000313" key="20">
    <source>
        <dbReference type="Proteomes" id="UP000321083"/>
    </source>
</evidence>
<dbReference type="Pfam" id="PF25601">
    <property type="entry name" value="AAA_lid_14"/>
    <property type="match status" value="1"/>
</dbReference>
<evidence type="ECO:0000256" key="14">
    <source>
        <dbReference type="ARBA" id="ARBA00029881"/>
    </source>
</evidence>
<dbReference type="InterPro" id="IPR001789">
    <property type="entry name" value="Sig_transdc_resp-reg_receiver"/>
</dbReference>
<dbReference type="PROSITE" id="PS50110">
    <property type="entry name" value="RESPONSE_REGULATORY"/>
    <property type="match status" value="1"/>
</dbReference>
<evidence type="ECO:0000256" key="1">
    <source>
        <dbReference type="ARBA" id="ARBA00004496"/>
    </source>
</evidence>
<organism evidence="19 20">
    <name type="scientific">Planctomyces bekefii</name>
    <dbReference type="NCBI Taxonomy" id="1653850"/>
    <lineage>
        <taxon>Bacteria</taxon>
        <taxon>Pseudomonadati</taxon>
        <taxon>Planctomycetota</taxon>
        <taxon>Planctomycetia</taxon>
        <taxon>Planctomycetales</taxon>
        <taxon>Planctomycetaceae</taxon>
        <taxon>Planctomyces</taxon>
    </lineage>
</organism>
<dbReference type="Gene3D" id="3.40.50.2300">
    <property type="match status" value="1"/>
</dbReference>
<evidence type="ECO:0000256" key="7">
    <source>
        <dbReference type="ARBA" id="ARBA00022840"/>
    </source>
</evidence>
<sequence length="493" mass="53986">MEKLLVVDDELHIRTTIEAVLRSAELQVLTAADPAEAERLMLEESPQIVLLDIRIGGASGLDLFAVLRRCNPRVLVIFITGHGSAETAIETMKLGAFDYLLKPLDLDRLQDSIEQARRTCRQMYAPATLGAPASNDVGSDRLIGSGTAMQSVCRMIGRVAPQDVNVLIVGESGTGKDLVARAIYQHSRRSQLPFVRMNCSAVSEMLLESELFGHEKGAFAGAEHRRIGRLEQCHQGTLYLEDVADLPRGTQAKLLRVLQDGEFQRLGGVESLRVDVRILASSNRNLESQLADGSFRQDLYYRLRDVTIQVPPLRERVEDIPELAHYLMFRFNQQLGTAVSSISPEALEKLQSHRWPGNIRELEGVLRDALVISTGASLLPEHFPLELRADGDEALATGAGSAAVAEDWPALGLFAEQALGDGAGDGYRRIIQRFDRLVILHAMNLAGGLQSRAADLLGLSRPTLRLKLRGIMAQHSSGESEEVVSEAGAADQH</sequence>
<dbReference type="SMART" id="SM00382">
    <property type="entry name" value="AAA"/>
    <property type="match status" value="1"/>
</dbReference>
<reference evidence="19 20" key="1">
    <citation type="submission" date="2019-08" db="EMBL/GenBank/DDBJ databases">
        <title>100 year-old enigma solved: identification of Planctomyces bekefii, the type genus and species of the phylum Planctomycetes.</title>
        <authorList>
            <person name="Svetlana D.N."/>
            <person name="Overmann J."/>
        </authorList>
    </citation>
    <scope>NUCLEOTIDE SEQUENCE [LARGE SCALE GENOMIC DNA]</scope>
    <source>
        <strain evidence="19">Phe10_nw2017</strain>
    </source>
</reference>
<dbReference type="InterPro" id="IPR002197">
    <property type="entry name" value="HTH_Fis"/>
</dbReference>
<evidence type="ECO:0000256" key="2">
    <source>
        <dbReference type="ARBA" id="ARBA00019059"/>
    </source>
</evidence>
<name>A0A5C6M4J4_9PLAN</name>
<dbReference type="SUPFAM" id="SSF46689">
    <property type="entry name" value="Homeodomain-like"/>
    <property type="match status" value="1"/>
</dbReference>
<dbReference type="PROSITE" id="PS00675">
    <property type="entry name" value="SIGMA54_INTERACT_1"/>
    <property type="match status" value="1"/>
</dbReference>
<gene>
    <name evidence="19" type="ORF">E3A20_13630</name>
</gene>
<dbReference type="PANTHER" id="PTHR32071:SF95">
    <property type="entry name" value="DNA-BINDING TRANSCRIPTIONAL REGULATOR NTRC"/>
    <property type="match status" value="1"/>
</dbReference>
<dbReference type="InterPro" id="IPR011006">
    <property type="entry name" value="CheY-like_superfamily"/>
</dbReference>
<evidence type="ECO:0000256" key="3">
    <source>
        <dbReference type="ARBA" id="ARBA00022490"/>
    </source>
</evidence>
<keyword evidence="11" id="KW-0010">Activator</keyword>
<evidence type="ECO:0000256" key="13">
    <source>
        <dbReference type="ARBA" id="ARBA00023231"/>
    </source>
</evidence>
<evidence type="ECO:0000256" key="16">
    <source>
        <dbReference type="PROSITE-ProRule" id="PRU00169"/>
    </source>
</evidence>
<keyword evidence="12" id="KW-0804">Transcription</keyword>
<evidence type="ECO:0000259" key="18">
    <source>
        <dbReference type="PROSITE" id="PS50110"/>
    </source>
</evidence>
<dbReference type="GO" id="GO:0005524">
    <property type="term" value="F:ATP binding"/>
    <property type="evidence" value="ECO:0007669"/>
    <property type="project" value="UniProtKB-KW"/>
</dbReference>
<evidence type="ECO:0000256" key="10">
    <source>
        <dbReference type="ARBA" id="ARBA00023125"/>
    </source>
</evidence>
<keyword evidence="8" id="KW-0902">Two-component regulatory system</keyword>
<dbReference type="FunFam" id="3.40.50.300:FF:000006">
    <property type="entry name" value="DNA-binding transcriptional regulator NtrC"/>
    <property type="match status" value="1"/>
</dbReference>
<evidence type="ECO:0000256" key="9">
    <source>
        <dbReference type="ARBA" id="ARBA00023015"/>
    </source>
</evidence>
<dbReference type="Gene3D" id="1.10.10.60">
    <property type="entry name" value="Homeodomain-like"/>
    <property type="match status" value="1"/>
</dbReference>
<accession>A0A5C6M4J4</accession>
<keyword evidence="4" id="KW-0678">Repressor</keyword>
<keyword evidence="3" id="KW-0963">Cytoplasm</keyword>
<keyword evidence="20" id="KW-1185">Reference proteome</keyword>
<dbReference type="InterPro" id="IPR002078">
    <property type="entry name" value="Sigma_54_int"/>
</dbReference>
<keyword evidence="6" id="KW-0547">Nucleotide-binding</keyword>
<evidence type="ECO:0000256" key="6">
    <source>
        <dbReference type="ARBA" id="ARBA00022741"/>
    </source>
</evidence>
<dbReference type="InterPro" id="IPR009057">
    <property type="entry name" value="Homeodomain-like_sf"/>
</dbReference>
<dbReference type="Gene3D" id="3.40.50.300">
    <property type="entry name" value="P-loop containing nucleotide triphosphate hydrolases"/>
    <property type="match status" value="1"/>
</dbReference>
<keyword evidence="7" id="KW-0067">ATP-binding</keyword>
<dbReference type="Gene3D" id="1.10.8.60">
    <property type="match status" value="1"/>
</dbReference>
<dbReference type="PRINTS" id="PR01590">
    <property type="entry name" value="HTHFIS"/>
</dbReference>
<evidence type="ECO:0000256" key="5">
    <source>
        <dbReference type="ARBA" id="ARBA00022553"/>
    </source>
</evidence>
<dbReference type="EMBL" id="SRHE01000255">
    <property type="protein sequence ID" value="TWW09508.1"/>
    <property type="molecule type" value="Genomic_DNA"/>
</dbReference>
<evidence type="ECO:0000256" key="4">
    <source>
        <dbReference type="ARBA" id="ARBA00022491"/>
    </source>
</evidence>
<dbReference type="GO" id="GO:0000160">
    <property type="term" value="P:phosphorelay signal transduction system"/>
    <property type="evidence" value="ECO:0007669"/>
    <property type="project" value="UniProtKB-KW"/>
</dbReference>
<keyword evidence="9" id="KW-0805">Transcription regulation</keyword>
<protein>
    <recommendedName>
        <fullName evidence="2">DNA-binding transcriptional regulator NtrC</fullName>
    </recommendedName>
    <alternativeName>
        <fullName evidence="14">Nitrogen regulation protein NR(I)</fullName>
    </alternativeName>
    <alternativeName>
        <fullName evidence="15">Nitrogen regulator I</fullName>
    </alternativeName>
</protein>
<dbReference type="InterPro" id="IPR058031">
    <property type="entry name" value="AAA_lid_NorR"/>
</dbReference>
<dbReference type="AlphaFoldDB" id="A0A5C6M4J4"/>
<dbReference type="CDD" id="cd00009">
    <property type="entry name" value="AAA"/>
    <property type="match status" value="1"/>
</dbReference>
<keyword evidence="10" id="KW-0238">DNA-binding</keyword>
<evidence type="ECO:0000256" key="15">
    <source>
        <dbReference type="ARBA" id="ARBA00031910"/>
    </source>
</evidence>
<feature type="domain" description="Sigma-54 factor interaction" evidence="17">
    <location>
        <begin position="142"/>
        <end position="371"/>
    </location>
</feature>